<evidence type="ECO:0000256" key="4">
    <source>
        <dbReference type="ARBA" id="ARBA00022679"/>
    </source>
</evidence>
<feature type="transmembrane region" description="Helical" evidence="8">
    <location>
        <begin position="173"/>
        <end position="191"/>
    </location>
</feature>
<evidence type="ECO:0000256" key="7">
    <source>
        <dbReference type="ARBA" id="ARBA00023136"/>
    </source>
</evidence>
<comment type="subcellular location">
    <subcellularLocation>
        <location evidence="1">Cell membrane</location>
        <topology evidence="1">Multi-pass membrane protein</topology>
    </subcellularLocation>
</comment>
<evidence type="ECO:0000256" key="2">
    <source>
        <dbReference type="ARBA" id="ARBA00022475"/>
    </source>
</evidence>
<proteinExistence type="predicted"/>
<evidence type="ECO:0000259" key="9">
    <source>
        <dbReference type="Pfam" id="PF13231"/>
    </source>
</evidence>
<keyword evidence="3" id="KW-0328">Glycosyltransferase</keyword>
<evidence type="ECO:0000313" key="10">
    <source>
        <dbReference type="EMBL" id="CAB4702033.1"/>
    </source>
</evidence>
<evidence type="ECO:0000256" key="8">
    <source>
        <dbReference type="SAM" id="Phobius"/>
    </source>
</evidence>
<dbReference type="GO" id="GO:0008610">
    <property type="term" value="P:lipid biosynthetic process"/>
    <property type="evidence" value="ECO:0007669"/>
    <property type="project" value="UniProtKB-ARBA"/>
</dbReference>
<feature type="transmembrane region" description="Helical" evidence="8">
    <location>
        <begin position="123"/>
        <end position="144"/>
    </location>
</feature>
<dbReference type="Pfam" id="PF13231">
    <property type="entry name" value="PMT_2"/>
    <property type="match status" value="1"/>
</dbReference>
<feature type="transmembrane region" description="Helical" evidence="8">
    <location>
        <begin position="46"/>
        <end position="64"/>
    </location>
</feature>
<dbReference type="EMBL" id="CAEZXM010000255">
    <property type="protein sequence ID" value="CAB4702033.1"/>
    <property type="molecule type" value="Genomic_DNA"/>
</dbReference>
<organism evidence="10">
    <name type="scientific">freshwater metagenome</name>
    <dbReference type="NCBI Taxonomy" id="449393"/>
    <lineage>
        <taxon>unclassified sequences</taxon>
        <taxon>metagenomes</taxon>
        <taxon>ecological metagenomes</taxon>
    </lineage>
</organism>
<sequence length="448" mass="49100">MGPALARSGQALPAQLQSALVELGGEMVGEPSEVQANGGDRLYRQLIVAVTAVAAAWRIFYLVVTKWSRHLMLNDSLYYSSQAYQNAHGHWFRNVLGDHPGAEHAPLTSVLLTPSSLLSNHEFWQRATNTLVGIAVIPLIAMVARRVGGRRVAVIAAVIASVYPNLWMNDSLIMSETLSTLLAVAALWFALRHRDRFEVRSALTLGVVVGLAALARSELLLLAPLFALIGLRSQPIRQWAGRGLAIMLATLAVLAPWVAYNATRFDSLVIVTTNEGGALRGANCDETYSGPAMGGWSVLCVLDNIDRPDEDASERAVRLRHEAVTYIKDHASRLPVVVAARLLRAADLYGVGDLVRFDVGEERAKWASWAGIVCWWLLAPLAVLGWWRQRRSNGWMLMAPAVGVLITTVVFYGAHRLRSPMEPVVIICAAVALAHWMPTQSFLSRRRV</sequence>
<feature type="transmembrane region" description="Helical" evidence="8">
    <location>
        <begin position="203"/>
        <end position="227"/>
    </location>
</feature>
<protein>
    <submittedName>
        <fullName evidence="10">Unannotated protein</fullName>
    </submittedName>
</protein>
<feature type="transmembrane region" description="Helical" evidence="8">
    <location>
        <begin position="366"/>
        <end position="387"/>
    </location>
</feature>
<dbReference type="AlphaFoldDB" id="A0A6J6PY11"/>
<evidence type="ECO:0000256" key="6">
    <source>
        <dbReference type="ARBA" id="ARBA00022989"/>
    </source>
</evidence>
<evidence type="ECO:0000256" key="5">
    <source>
        <dbReference type="ARBA" id="ARBA00022692"/>
    </source>
</evidence>
<feature type="transmembrane region" description="Helical" evidence="8">
    <location>
        <begin position="239"/>
        <end position="260"/>
    </location>
</feature>
<evidence type="ECO:0000256" key="3">
    <source>
        <dbReference type="ARBA" id="ARBA00022676"/>
    </source>
</evidence>
<dbReference type="GO" id="GO:0005886">
    <property type="term" value="C:plasma membrane"/>
    <property type="evidence" value="ECO:0007669"/>
    <property type="project" value="UniProtKB-SubCell"/>
</dbReference>
<evidence type="ECO:0000256" key="1">
    <source>
        <dbReference type="ARBA" id="ARBA00004651"/>
    </source>
</evidence>
<reference evidence="10" key="1">
    <citation type="submission" date="2020-05" db="EMBL/GenBank/DDBJ databases">
        <authorList>
            <person name="Chiriac C."/>
            <person name="Salcher M."/>
            <person name="Ghai R."/>
            <person name="Kavagutti S V."/>
        </authorList>
    </citation>
    <scope>NUCLEOTIDE SEQUENCE</scope>
</reference>
<keyword evidence="6 8" id="KW-1133">Transmembrane helix</keyword>
<keyword evidence="7 8" id="KW-0472">Membrane</keyword>
<dbReference type="InterPro" id="IPR038731">
    <property type="entry name" value="RgtA/B/C-like"/>
</dbReference>
<keyword evidence="2" id="KW-1003">Cell membrane</keyword>
<dbReference type="PANTHER" id="PTHR33908:SF11">
    <property type="entry name" value="MEMBRANE PROTEIN"/>
    <property type="match status" value="1"/>
</dbReference>
<name>A0A6J6PY11_9ZZZZ</name>
<accession>A0A6J6PY11</accession>
<feature type="domain" description="Glycosyltransferase RgtA/B/C/D-like" evidence="9">
    <location>
        <begin position="104"/>
        <end position="258"/>
    </location>
</feature>
<gene>
    <name evidence="10" type="ORF">UFOPK2366_01309</name>
</gene>
<dbReference type="InterPro" id="IPR050297">
    <property type="entry name" value="LipidA_mod_glycosyltrf_83"/>
</dbReference>
<dbReference type="GO" id="GO:0016763">
    <property type="term" value="F:pentosyltransferase activity"/>
    <property type="evidence" value="ECO:0007669"/>
    <property type="project" value="TreeGrafter"/>
</dbReference>
<feature type="transmembrane region" description="Helical" evidence="8">
    <location>
        <begin position="151"/>
        <end position="167"/>
    </location>
</feature>
<keyword evidence="4" id="KW-0808">Transferase</keyword>
<feature type="transmembrane region" description="Helical" evidence="8">
    <location>
        <begin position="393"/>
        <end position="412"/>
    </location>
</feature>
<dbReference type="PANTHER" id="PTHR33908">
    <property type="entry name" value="MANNOSYLTRANSFERASE YKCB-RELATED"/>
    <property type="match status" value="1"/>
</dbReference>
<keyword evidence="5 8" id="KW-0812">Transmembrane</keyword>